<dbReference type="PROSITE" id="PS50977">
    <property type="entry name" value="HTH_TETR_2"/>
    <property type="match status" value="1"/>
</dbReference>
<dbReference type="InterPro" id="IPR050624">
    <property type="entry name" value="HTH-type_Tx_Regulator"/>
</dbReference>
<accession>A0A0R2BCH2</accession>
<proteinExistence type="predicted"/>
<keyword evidence="1 2" id="KW-0238">DNA-binding</keyword>
<dbReference type="PATRIC" id="fig|1423733.4.peg.1460"/>
<evidence type="ECO:0000313" key="5">
    <source>
        <dbReference type="Proteomes" id="UP000051845"/>
    </source>
</evidence>
<sequence length="180" mass="21079">MGRAQERTRHQIITAFLDLLAEQYYDTISVSKVSDASFVTRSTFYRYFKDKNDLLFNAIESTISQSVPDQALMNQFVNYVEAYWPLLRHLSPSRQSRSNLNDILNQILWDMVHRRVKDNPNDMDPMIQLMVTADHPELMISVVEGMMMGVMEYYVQNDVEKIDKRELEDTMSDIVGKLTR</sequence>
<evidence type="ECO:0000256" key="2">
    <source>
        <dbReference type="PROSITE-ProRule" id="PRU00335"/>
    </source>
</evidence>
<dbReference type="SUPFAM" id="SSF46689">
    <property type="entry name" value="Homeodomain-like"/>
    <property type="match status" value="1"/>
</dbReference>
<dbReference type="Gene3D" id="1.10.357.10">
    <property type="entry name" value="Tetracycline Repressor, domain 2"/>
    <property type="match status" value="1"/>
</dbReference>
<dbReference type="PANTHER" id="PTHR43479:SF11">
    <property type="entry name" value="ACREF_ENVCD OPERON REPRESSOR-RELATED"/>
    <property type="match status" value="1"/>
</dbReference>
<evidence type="ECO:0000259" key="3">
    <source>
        <dbReference type="PROSITE" id="PS50977"/>
    </source>
</evidence>
<protein>
    <recommendedName>
        <fullName evidence="3">HTH tetR-type domain-containing protein</fullName>
    </recommendedName>
</protein>
<dbReference type="EMBL" id="AYYR01000127">
    <property type="protein sequence ID" value="KRM73395.1"/>
    <property type="molecule type" value="Genomic_DNA"/>
</dbReference>
<gene>
    <name evidence="4" type="ORF">FC82_GL001391</name>
</gene>
<dbReference type="PANTHER" id="PTHR43479">
    <property type="entry name" value="ACREF/ENVCD OPERON REPRESSOR-RELATED"/>
    <property type="match status" value="1"/>
</dbReference>
<dbReference type="Pfam" id="PF00440">
    <property type="entry name" value="TetR_N"/>
    <property type="match status" value="1"/>
</dbReference>
<evidence type="ECO:0000256" key="1">
    <source>
        <dbReference type="ARBA" id="ARBA00023125"/>
    </source>
</evidence>
<dbReference type="GO" id="GO:0003677">
    <property type="term" value="F:DNA binding"/>
    <property type="evidence" value="ECO:0007669"/>
    <property type="project" value="UniProtKB-UniRule"/>
</dbReference>
<dbReference type="RefSeq" id="WP_056997460.1">
    <property type="nucleotide sequence ID" value="NZ_AYYR01000127.1"/>
</dbReference>
<name>A0A0R2BCH2_SECCO</name>
<dbReference type="AlphaFoldDB" id="A0A0R2BCH2"/>
<feature type="DNA-binding region" description="H-T-H motif" evidence="2">
    <location>
        <begin position="29"/>
        <end position="48"/>
    </location>
</feature>
<feature type="domain" description="HTH tetR-type" evidence="3">
    <location>
        <begin position="6"/>
        <end position="66"/>
    </location>
</feature>
<dbReference type="InterPro" id="IPR009057">
    <property type="entry name" value="Homeodomain-like_sf"/>
</dbReference>
<comment type="caution">
    <text evidence="4">The sequence shown here is derived from an EMBL/GenBank/DDBJ whole genome shotgun (WGS) entry which is preliminary data.</text>
</comment>
<dbReference type="Proteomes" id="UP000051845">
    <property type="component" value="Unassembled WGS sequence"/>
</dbReference>
<organism evidence="4 5">
    <name type="scientific">Secundilactobacillus collinoides DSM 20515 = JCM 1123</name>
    <dbReference type="NCBI Taxonomy" id="1423733"/>
    <lineage>
        <taxon>Bacteria</taxon>
        <taxon>Bacillati</taxon>
        <taxon>Bacillota</taxon>
        <taxon>Bacilli</taxon>
        <taxon>Lactobacillales</taxon>
        <taxon>Lactobacillaceae</taxon>
        <taxon>Secundilactobacillus</taxon>
    </lineage>
</organism>
<dbReference type="InterPro" id="IPR001647">
    <property type="entry name" value="HTH_TetR"/>
</dbReference>
<evidence type="ECO:0000313" key="4">
    <source>
        <dbReference type="EMBL" id="KRM73395.1"/>
    </source>
</evidence>
<reference evidence="4 5" key="1">
    <citation type="journal article" date="2015" name="Genome Announc.">
        <title>Expanding the biotechnology potential of lactobacilli through comparative genomics of 213 strains and associated genera.</title>
        <authorList>
            <person name="Sun Z."/>
            <person name="Harris H.M."/>
            <person name="McCann A."/>
            <person name="Guo C."/>
            <person name="Argimon S."/>
            <person name="Zhang W."/>
            <person name="Yang X."/>
            <person name="Jeffery I.B."/>
            <person name="Cooney J.C."/>
            <person name="Kagawa T.F."/>
            <person name="Liu W."/>
            <person name="Song Y."/>
            <person name="Salvetti E."/>
            <person name="Wrobel A."/>
            <person name="Rasinkangas P."/>
            <person name="Parkhill J."/>
            <person name="Rea M.C."/>
            <person name="O'Sullivan O."/>
            <person name="Ritari J."/>
            <person name="Douillard F.P."/>
            <person name="Paul Ross R."/>
            <person name="Yang R."/>
            <person name="Briner A.E."/>
            <person name="Felis G.E."/>
            <person name="de Vos W.M."/>
            <person name="Barrangou R."/>
            <person name="Klaenhammer T.R."/>
            <person name="Caufield P.W."/>
            <person name="Cui Y."/>
            <person name="Zhang H."/>
            <person name="O'Toole P.W."/>
        </authorList>
    </citation>
    <scope>NUCLEOTIDE SEQUENCE [LARGE SCALE GENOMIC DNA]</scope>
    <source>
        <strain evidence="4 5">DSM 20515</strain>
    </source>
</reference>